<proteinExistence type="predicted"/>
<dbReference type="EMBL" id="BJWL01000029">
    <property type="protein sequence ID" value="GFZ21712.1"/>
    <property type="molecule type" value="Genomic_DNA"/>
</dbReference>
<accession>A0A7J0HF83</accession>
<keyword evidence="3" id="KW-1185">Reference proteome</keyword>
<evidence type="ECO:0000313" key="2">
    <source>
        <dbReference type="EMBL" id="GFZ21712.1"/>
    </source>
</evidence>
<dbReference type="Proteomes" id="UP000585474">
    <property type="component" value="Unassembled WGS sequence"/>
</dbReference>
<dbReference type="EMBL" id="BJWL01000225">
    <property type="protein sequence ID" value="GFS35220.1"/>
    <property type="molecule type" value="Genomic_DNA"/>
</dbReference>
<protein>
    <submittedName>
        <fullName evidence="2">Uncharacterized protein</fullName>
    </submittedName>
</protein>
<dbReference type="AlphaFoldDB" id="A0A7J0HF83"/>
<name>A0A7J0HF83_9ERIC</name>
<comment type="caution">
    <text evidence="2">The sequence shown here is derived from an EMBL/GenBank/DDBJ whole genome shotgun (WGS) entry which is preliminary data.</text>
</comment>
<evidence type="ECO:0000313" key="3">
    <source>
        <dbReference type="Proteomes" id="UP000585474"/>
    </source>
</evidence>
<sequence>MLGKEMEKGSTQNSEGMWNMAAMESRLRWWDKEDMRWPVVVCSHRMEGQWIELHLVVHITVVVEHTIWVVLQRTVVDPELELWLICVHLPLLELCCMVCWKANDI</sequence>
<gene>
    <name evidence="1" type="ORF">Acr_00g0038490</name>
    <name evidence="2" type="ORF">Acr_29g0008740</name>
</gene>
<reference evidence="2 3" key="1">
    <citation type="submission" date="2019-07" db="EMBL/GenBank/DDBJ databases">
        <title>De Novo Assembly of kiwifruit Actinidia rufa.</title>
        <authorList>
            <person name="Sugita-Konishi S."/>
            <person name="Sato K."/>
            <person name="Mori E."/>
            <person name="Abe Y."/>
            <person name="Kisaki G."/>
            <person name="Hamano K."/>
            <person name="Suezawa K."/>
            <person name="Otani M."/>
            <person name="Fukuda T."/>
            <person name="Manabe T."/>
            <person name="Gomi K."/>
            <person name="Tabuchi M."/>
            <person name="Akimitsu K."/>
            <person name="Kataoka I."/>
        </authorList>
    </citation>
    <scope>NUCLEOTIDE SEQUENCE [LARGE SCALE GENOMIC DNA]</scope>
    <source>
        <strain evidence="3">cv. Fuchu</strain>
        <strain evidence="2">Fuchu</strain>
    </source>
</reference>
<organism evidence="2 3">
    <name type="scientific">Actinidia rufa</name>
    <dbReference type="NCBI Taxonomy" id="165716"/>
    <lineage>
        <taxon>Eukaryota</taxon>
        <taxon>Viridiplantae</taxon>
        <taxon>Streptophyta</taxon>
        <taxon>Embryophyta</taxon>
        <taxon>Tracheophyta</taxon>
        <taxon>Spermatophyta</taxon>
        <taxon>Magnoliopsida</taxon>
        <taxon>eudicotyledons</taxon>
        <taxon>Gunneridae</taxon>
        <taxon>Pentapetalae</taxon>
        <taxon>asterids</taxon>
        <taxon>Ericales</taxon>
        <taxon>Actinidiaceae</taxon>
        <taxon>Actinidia</taxon>
    </lineage>
</organism>
<evidence type="ECO:0000313" key="1">
    <source>
        <dbReference type="EMBL" id="GFS35220.1"/>
    </source>
</evidence>